<proteinExistence type="predicted"/>
<dbReference type="EMBL" id="UZAF01019356">
    <property type="protein sequence ID" value="VDO59408.1"/>
    <property type="molecule type" value="Genomic_DNA"/>
</dbReference>
<reference evidence="3" key="1">
    <citation type="submission" date="2017-02" db="UniProtKB">
        <authorList>
            <consortium name="WormBaseParasite"/>
        </authorList>
    </citation>
    <scope>IDENTIFICATION</scope>
</reference>
<evidence type="ECO:0000313" key="1">
    <source>
        <dbReference type="EMBL" id="VDO59408.1"/>
    </source>
</evidence>
<keyword evidence="2" id="KW-1185">Reference proteome</keyword>
<evidence type="ECO:0000313" key="3">
    <source>
        <dbReference type="WBParaSite" id="HPLM_0001630901-mRNA-1"/>
    </source>
</evidence>
<gene>
    <name evidence="1" type="ORF">HPLM_LOCUS16301</name>
</gene>
<dbReference type="Proteomes" id="UP000268014">
    <property type="component" value="Unassembled WGS sequence"/>
</dbReference>
<evidence type="ECO:0000313" key="2">
    <source>
        <dbReference type="Proteomes" id="UP000268014"/>
    </source>
</evidence>
<dbReference type="WBParaSite" id="HPLM_0001630901-mRNA-1">
    <property type="protein sequence ID" value="HPLM_0001630901-mRNA-1"/>
    <property type="gene ID" value="HPLM_0001630901"/>
</dbReference>
<reference evidence="1 2" key="2">
    <citation type="submission" date="2018-11" db="EMBL/GenBank/DDBJ databases">
        <authorList>
            <consortium name="Pathogen Informatics"/>
        </authorList>
    </citation>
    <scope>NUCLEOTIDE SEQUENCE [LARGE SCALE GENOMIC DNA]</scope>
    <source>
        <strain evidence="1 2">MHpl1</strain>
    </source>
</reference>
<dbReference type="AlphaFoldDB" id="A0A0N4WWZ8"/>
<accession>A0A0N4WWZ8</accession>
<protein>
    <submittedName>
        <fullName evidence="1 3">Uncharacterized protein</fullName>
    </submittedName>
</protein>
<sequence>MNDRLDICHSIFGQGGFHMDGTRTVCRHPPVHSIHQCIHRIAWRKATLEQRSLLHILLRRSLRSTRVYQCQKALPEIVMIFPKVSQGWRFMDKTSVSDGTRTRTCPFRAPCSIPYTMLAFAFLRA</sequence>
<name>A0A0N4WWZ8_HAEPC</name>
<organism evidence="3">
    <name type="scientific">Haemonchus placei</name>
    <name type="common">Barber's pole worm</name>
    <dbReference type="NCBI Taxonomy" id="6290"/>
    <lineage>
        <taxon>Eukaryota</taxon>
        <taxon>Metazoa</taxon>
        <taxon>Ecdysozoa</taxon>
        <taxon>Nematoda</taxon>
        <taxon>Chromadorea</taxon>
        <taxon>Rhabditida</taxon>
        <taxon>Rhabditina</taxon>
        <taxon>Rhabditomorpha</taxon>
        <taxon>Strongyloidea</taxon>
        <taxon>Trichostrongylidae</taxon>
        <taxon>Haemonchus</taxon>
    </lineage>
</organism>